<evidence type="ECO:0000313" key="3">
    <source>
        <dbReference type="RefSeq" id="XP_056690970.1"/>
    </source>
</evidence>
<feature type="transmembrane region" description="Helical" evidence="1">
    <location>
        <begin position="126"/>
        <end position="146"/>
    </location>
</feature>
<dbReference type="Gene3D" id="1.25.10.10">
    <property type="entry name" value="Leucine-rich Repeat Variant"/>
    <property type="match status" value="1"/>
</dbReference>
<dbReference type="Proteomes" id="UP000813463">
    <property type="component" value="Chromosome 1"/>
</dbReference>
<proteinExistence type="predicted"/>
<dbReference type="GeneID" id="110792109"/>
<dbReference type="Pfam" id="PF25786">
    <property type="entry name" value="HEAT_GCN1_C"/>
    <property type="match status" value="1"/>
</dbReference>
<evidence type="ECO:0000256" key="1">
    <source>
        <dbReference type="SAM" id="Phobius"/>
    </source>
</evidence>
<dbReference type="InterPro" id="IPR011989">
    <property type="entry name" value="ARM-like"/>
</dbReference>
<reference evidence="3" key="2">
    <citation type="submission" date="2025-08" db="UniProtKB">
        <authorList>
            <consortium name="RefSeq"/>
        </authorList>
    </citation>
    <scope>IDENTIFICATION</scope>
    <source>
        <tissue evidence="3">Leaf</tissue>
    </source>
</reference>
<keyword evidence="2" id="KW-1185">Reference proteome</keyword>
<sequence>MLKDKLKEEKFPDRESFTKALGRYMIYQIQSDTSSSSLHAQTVSSIVSALQDESSEVRRRALSALKAATKANPTAIMAHVSIFGHVLAERLKDGSTPVKLAAERKLANLFFGFARRSILRGMRLMLVRKLMWFMINGLSFLPASIYY</sequence>
<keyword evidence="1" id="KW-1133">Transmembrane helix</keyword>
<dbReference type="SUPFAM" id="SSF48371">
    <property type="entry name" value="ARM repeat"/>
    <property type="match status" value="1"/>
</dbReference>
<evidence type="ECO:0000313" key="2">
    <source>
        <dbReference type="Proteomes" id="UP000813463"/>
    </source>
</evidence>
<organism evidence="2 3">
    <name type="scientific">Spinacia oleracea</name>
    <name type="common">Spinach</name>
    <dbReference type="NCBI Taxonomy" id="3562"/>
    <lineage>
        <taxon>Eukaryota</taxon>
        <taxon>Viridiplantae</taxon>
        <taxon>Streptophyta</taxon>
        <taxon>Embryophyta</taxon>
        <taxon>Tracheophyta</taxon>
        <taxon>Spermatophyta</taxon>
        <taxon>Magnoliopsida</taxon>
        <taxon>eudicotyledons</taxon>
        <taxon>Gunneridae</taxon>
        <taxon>Pentapetalae</taxon>
        <taxon>Caryophyllales</taxon>
        <taxon>Chenopodiaceae</taxon>
        <taxon>Chenopodioideae</taxon>
        <taxon>Anserineae</taxon>
        <taxon>Spinacia</taxon>
    </lineage>
</organism>
<dbReference type="RefSeq" id="XP_056690970.1">
    <property type="nucleotide sequence ID" value="XM_056834992.1"/>
</dbReference>
<keyword evidence="1" id="KW-0812">Transmembrane</keyword>
<dbReference type="InterPro" id="IPR016024">
    <property type="entry name" value="ARM-type_fold"/>
</dbReference>
<keyword evidence="1" id="KW-0472">Membrane</keyword>
<reference evidence="2" key="1">
    <citation type="journal article" date="2021" name="Nat. Commun.">
        <title>Genomic analyses provide insights into spinach domestication and the genetic basis of agronomic traits.</title>
        <authorList>
            <person name="Cai X."/>
            <person name="Sun X."/>
            <person name="Xu C."/>
            <person name="Sun H."/>
            <person name="Wang X."/>
            <person name="Ge C."/>
            <person name="Zhang Z."/>
            <person name="Wang Q."/>
            <person name="Fei Z."/>
            <person name="Jiao C."/>
            <person name="Wang Q."/>
        </authorList>
    </citation>
    <scope>NUCLEOTIDE SEQUENCE [LARGE SCALE GENOMIC DNA]</scope>
    <source>
        <strain evidence="2">cv. Varoflay</strain>
    </source>
</reference>
<protein>
    <submittedName>
        <fullName evidence="3">Protein ILITYHIA isoform X2</fullName>
    </submittedName>
</protein>
<name>A0ABM3R5S4_SPIOL</name>
<accession>A0ABM3R5S4</accession>
<gene>
    <name evidence="3" type="primary">LOC110792109</name>
</gene>